<feature type="domain" description="Alcohol dehydrogenase-like C-terminal" evidence="10">
    <location>
        <begin position="182"/>
        <end position="304"/>
    </location>
</feature>
<name>A0A9W6KY38_9PSEU</name>
<evidence type="ECO:0000256" key="2">
    <source>
        <dbReference type="ARBA" id="ARBA00008072"/>
    </source>
</evidence>
<sequence length="348" mass="35101">MKAVRLVAPTVVEVTDVPVPEIGPGDVLVRVGGAGLCHSDVHAAHMPELPFPTPLTLGHEIAGTVAALGSGVDPAAGIGEGTAVVVHLCWSCGVCRACAAGEDNVCEAAGRMAQPLCPGLGPDGGMAEYVRVPARHVVPIGDLDPVLAAPLADAGMTPMHAIRSAQDRLGSDATALVIGVGGLGHVAVQILRATTAARIVAVDVREDRLEAAVRHGADIALLADEALEAVLGLTAGRGADTVLDFAGSQSSVDLAVEAVAPNGAYRLVGILGGAPRIVAAPSLGTGWPWGASLRRTYGGTRSDLIATVALAQRGRISVDVERYPLTEGPAALARLEAGEVAGRAVLVP</sequence>
<comment type="caution">
    <text evidence="12">The sequence shown here is derived from an EMBL/GenBank/DDBJ whole genome shotgun (WGS) entry which is preliminary data.</text>
</comment>
<dbReference type="RefSeq" id="WP_037043752.1">
    <property type="nucleotide sequence ID" value="NZ_BAAAUZ010000011.1"/>
</dbReference>
<dbReference type="SUPFAM" id="SSF51735">
    <property type="entry name" value="NAD(P)-binding Rossmann-fold domains"/>
    <property type="match status" value="1"/>
</dbReference>
<organism evidence="12 13">
    <name type="scientific">Pseudonocardia halophobica</name>
    <dbReference type="NCBI Taxonomy" id="29401"/>
    <lineage>
        <taxon>Bacteria</taxon>
        <taxon>Bacillati</taxon>
        <taxon>Actinomycetota</taxon>
        <taxon>Actinomycetes</taxon>
        <taxon>Pseudonocardiales</taxon>
        <taxon>Pseudonocardiaceae</taxon>
        <taxon>Pseudonocardia</taxon>
    </lineage>
</organism>
<keyword evidence="5 9" id="KW-0862">Zinc</keyword>
<comment type="cofactor">
    <cofactor evidence="1 9">
        <name>Zn(2+)</name>
        <dbReference type="ChEBI" id="CHEBI:29105"/>
    </cofactor>
</comment>
<dbReference type="PANTHER" id="PTHR42940">
    <property type="entry name" value="ALCOHOL DEHYDROGENASE 1-RELATED"/>
    <property type="match status" value="1"/>
</dbReference>
<dbReference type="InterPro" id="IPR013154">
    <property type="entry name" value="ADH-like_N"/>
</dbReference>
<comment type="similarity">
    <text evidence="2 9">Belongs to the zinc-containing alcohol dehydrogenase family.</text>
</comment>
<accession>A0A9W6KY38</accession>
<dbReference type="GO" id="GO:0008270">
    <property type="term" value="F:zinc ion binding"/>
    <property type="evidence" value="ECO:0007669"/>
    <property type="project" value="InterPro"/>
</dbReference>
<feature type="domain" description="Alcohol dehydrogenase-like N-terminal" evidence="11">
    <location>
        <begin position="23"/>
        <end position="141"/>
    </location>
</feature>
<comment type="catalytic activity">
    <reaction evidence="7">
        <text>a secondary alcohol + NAD(+) = a ketone + NADH + H(+)</text>
        <dbReference type="Rhea" id="RHEA:10740"/>
        <dbReference type="ChEBI" id="CHEBI:15378"/>
        <dbReference type="ChEBI" id="CHEBI:17087"/>
        <dbReference type="ChEBI" id="CHEBI:35681"/>
        <dbReference type="ChEBI" id="CHEBI:57540"/>
        <dbReference type="ChEBI" id="CHEBI:57945"/>
        <dbReference type="EC" id="1.1.1.1"/>
    </reaction>
</comment>
<dbReference type="PANTHER" id="PTHR42940:SF8">
    <property type="entry name" value="VACUOLAR PROTEIN SORTING-ASSOCIATED PROTEIN 11"/>
    <property type="match status" value="1"/>
</dbReference>
<comment type="catalytic activity">
    <reaction evidence="8">
        <text>a primary alcohol + NAD(+) = an aldehyde + NADH + H(+)</text>
        <dbReference type="Rhea" id="RHEA:10736"/>
        <dbReference type="ChEBI" id="CHEBI:15378"/>
        <dbReference type="ChEBI" id="CHEBI:15734"/>
        <dbReference type="ChEBI" id="CHEBI:17478"/>
        <dbReference type="ChEBI" id="CHEBI:57540"/>
        <dbReference type="ChEBI" id="CHEBI:57945"/>
        <dbReference type="EC" id="1.1.1.1"/>
    </reaction>
</comment>
<evidence type="ECO:0000256" key="5">
    <source>
        <dbReference type="ARBA" id="ARBA00022833"/>
    </source>
</evidence>
<keyword evidence="4 9" id="KW-0479">Metal-binding</keyword>
<dbReference type="EMBL" id="BSFQ01000003">
    <property type="protein sequence ID" value="GLL09803.1"/>
    <property type="molecule type" value="Genomic_DNA"/>
</dbReference>
<proteinExistence type="inferred from homology"/>
<dbReference type="Gene3D" id="3.90.180.10">
    <property type="entry name" value="Medium-chain alcohol dehydrogenases, catalytic domain"/>
    <property type="match status" value="1"/>
</dbReference>
<evidence type="ECO:0000256" key="7">
    <source>
        <dbReference type="ARBA" id="ARBA00049164"/>
    </source>
</evidence>
<dbReference type="EC" id="1.1.1.1" evidence="3"/>
<dbReference type="InterPro" id="IPR011032">
    <property type="entry name" value="GroES-like_sf"/>
</dbReference>
<dbReference type="Proteomes" id="UP001143463">
    <property type="component" value="Unassembled WGS sequence"/>
</dbReference>
<evidence type="ECO:0000256" key="3">
    <source>
        <dbReference type="ARBA" id="ARBA00013190"/>
    </source>
</evidence>
<evidence type="ECO:0000256" key="8">
    <source>
        <dbReference type="ARBA" id="ARBA00049243"/>
    </source>
</evidence>
<protein>
    <recommendedName>
        <fullName evidence="3">alcohol dehydrogenase</fullName>
        <ecNumber evidence="3">1.1.1.1</ecNumber>
    </recommendedName>
</protein>
<evidence type="ECO:0000259" key="11">
    <source>
        <dbReference type="Pfam" id="PF08240"/>
    </source>
</evidence>
<dbReference type="GO" id="GO:0004022">
    <property type="term" value="F:alcohol dehydrogenase (NAD+) activity"/>
    <property type="evidence" value="ECO:0007669"/>
    <property type="project" value="UniProtKB-EC"/>
</dbReference>
<dbReference type="Pfam" id="PF08240">
    <property type="entry name" value="ADH_N"/>
    <property type="match status" value="1"/>
</dbReference>
<dbReference type="AlphaFoldDB" id="A0A9W6KY38"/>
<evidence type="ECO:0000259" key="10">
    <source>
        <dbReference type="Pfam" id="PF00107"/>
    </source>
</evidence>
<keyword evidence="6" id="KW-0560">Oxidoreductase</keyword>
<gene>
    <name evidence="12" type="ORF">GCM10017577_09430</name>
</gene>
<dbReference type="Gene3D" id="3.40.50.720">
    <property type="entry name" value="NAD(P)-binding Rossmann-like Domain"/>
    <property type="match status" value="1"/>
</dbReference>
<evidence type="ECO:0000313" key="12">
    <source>
        <dbReference type="EMBL" id="GLL09803.1"/>
    </source>
</evidence>
<dbReference type="InterPro" id="IPR002328">
    <property type="entry name" value="ADH_Zn_CS"/>
</dbReference>
<dbReference type="Pfam" id="PF00107">
    <property type="entry name" value="ADH_zinc_N"/>
    <property type="match status" value="1"/>
</dbReference>
<evidence type="ECO:0000256" key="4">
    <source>
        <dbReference type="ARBA" id="ARBA00022723"/>
    </source>
</evidence>
<dbReference type="InterPro" id="IPR036291">
    <property type="entry name" value="NAD(P)-bd_dom_sf"/>
</dbReference>
<dbReference type="SUPFAM" id="SSF50129">
    <property type="entry name" value="GroES-like"/>
    <property type="match status" value="1"/>
</dbReference>
<keyword evidence="13" id="KW-1185">Reference proteome</keyword>
<evidence type="ECO:0000256" key="9">
    <source>
        <dbReference type="RuleBase" id="RU361277"/>
    </source>
</evidence>
<evidence type="ECO:0000256" key="6">
    <source>
        <dbReference type="ARBA" id="ARBA00023002"/>
    </source>
</evidence>
<dbReference type="PROSITE" id="PS00059">
    <property type="entry name" value="ADH_ZINC"/>
    <property type="match status" value="1"/>
</dbReference>
<evidence type="ECO:0000256" key="1">
    <source>
        <dbReference type="ARBA" id="ARBA00001947"/>
    </source>
</evidence>
<reference evidence="12" key="2">
    <citation type="submission" date="2023-01" db="EMBL/GenBank/DDBJ databases">
        <authorList>
            <person name="Sun Q."/>
            <person name="Evtushenko L."/>
        </authorList>
    </citation>
    <scope>NUCLEOTIDE SEQUENCE</scope>
    <source>
        <strain evidence="12">VKM Ac-1069</strain>
    </source>
</reference>
<reference evidence="12" key="1">
    <citation type="journal article" date="2014" name="Int. J. Syst. Evol. Microbiol.">
        <title>Complete genome sequence of Corynebacterium casei LMG S-19264T (=DSM 44701T), isolated from a smear-ripened cheese.</title>
        <authorList>
            <consortium name="US DOE Joint Genome Institute (JGI-PGF)"/>
            <person name="Walter F."/>
            <person name="Albersmeier A."/>
            <person name="Kalinowski J."/>
            <person name="Ruckert C."/>
        </authorList>
    </citation>
    <scope>NUCLEOTIDE SEQUENCE</scope>
    <source>
        <strain evidence="12">VKM Ac-1069</strain>
    </source>
</reference>
<dbReference type="CDD" id="cd05284">
    <property type="entry name" value="arabinose_DH_like"/>
    <property type="match status" value="1"/>
</dbReference>
<evidence type="ECO:0000313" key="13">
    <source>
        <dbReference type="Proteomes" id="UP001143463"/>
    </source>
</evidence>
<dbReference type="InterPro" id="IPR013149">
    <property type="entry name" value="ADH-like_C"/>
</dbReference>